<sequence length="55" mass="6543">MTEWMYHICLTKSKIKKSDCLHLCIPCYDKVLELEKTKPYKITKNQIARGLKDEL</sequence>
<comment type="caution">
    <text evidence="1">The sequence shown here is derived from an EMBL/GenBank/DDBJ whole genome shotgun (WGS) entry which is preliminary data.</text>
</comment>
<dbReference type="AlphaFoldDB" id="S2E5B3"/>
<name>S2E5B3_9ARCH</name>
<dbReference type="Proteomes" id="UP000014065">
    <property type="component" value="Unassembled WGS sequence"/>
</dbReference>
<organism evidence="1 2">
    <name type="scientific">Candidatus Nitrosarchaeum limnium BG20</name>
    <dbReference type="NCBI Taxonomy" id="859192"/>
    <lineage>
        <taxon>Archaea</taxon>
        <taxon>Nitrososphaerota</taxon>
        <taxon>Nitrososphaeria</taxon>
        <taxon>Nitrosopumilales</taxon>
        <taxon>Nitrosopumilaceae</taxon>
        <taxon>Nitrosarchaeum</taxon>
    </lineage>
</organism>
<protein>
    <submittedName>
        <fullName evidence="1">Uncharacterized protein</fullName>
    </submittedName>
</protein>
<evidence type="ECO:0000313" key="1">
    <source>
        <dbReference type="EMBL" id="EPA04671.1"/>
    </source>
</evidence>
<reference evidence="1 2" key="1">
    <citation type="journal article" date="2012" name="J. Bacteriol.">
        <title>Genome Sequence of "Candidatus Nitrosoarchaeum limnia" BG20, a Low-Salinity Ammonia-Oxidizing Archaeon from the San Francisco Bay Estuary.</title>
        <authorList>
            <person name="Mosier A.C."/>
            <person name="Allen E.E."/>
            <person name="Kim M."/>
            <person name="Ferriera S."/>
            <person name="Francis C.A."/>
        </authorList>
    </citation>
    <scope>NUCLEOTIDE SEQUENCE [LARGE SCALE GENOMIC DNA]</scope>
    <source>
        <strain evidence="1 2">BG20</strain>
    </source>
</reference>
<proteinExistence type="predicted"/>
<evidence type="ECO:0000313" key="2">
    <source>
        <dbReference type="Proteomes" id="UP000014065"/>
    </source>
</evidence>
<keyword evidence="2" id="KW-1185">Reference proteome</keyword>
<gene>
    <name evidence="1" type="ORF">BG20_I1677</name>
</gene>
<dbReference type="RefSeq" id="WP_157999290.1">
    <property type="nucleotide sequence ID" value="NZ_AHJG01000273.1"/>
</dbReference>
<accession>S2E5B3</accession>
<dbReference type="EMBL" id="AHJG01000273">
    <property type="protein sequence ID" value="EPA04671.1"/>
    <property type="molecule type" value="Genomic_DNA"/>
</dbReference>